<keyword evidence="5" id="KW-0677">Repeat</keyword>
<keyword evidence="4" id="KW-0732">Signal</keyword>
<accession>A0A410S7T9</accession>
<evidence type="ECO:0000256" key="5">
    <source>
        <dbReference type="ARBA" id="ARBA00022737"/>
    </source>
</evidence>
<dbReference type="InterPro" id="IPR013682">
    <property type="entry name" value="BaculoV_Vp91_N"/>
</dbReference>
<dbReference type="GO" id="GO:0044423">
    <property type="term" value="C:virion component"/>
    <property type="evidence" value="ECO:0007669"/>
    <property type="project" value="UniProtKB-KW"/>
</dbReference>
<evidence type="ECO:0000256" key="3">
    <source>
        <dbReference type="ARBA" id="ARBA00022723"/>
    </source>
</evidence>
<keyword evidence="3" id="KW-0479">Metal-binding</keyword>
<keyword evidence="6" id="KW-0863">Zinc-finger</keyword>
<organism evidence="13 14">
    <name type="scientific">Spodoptera exempta nucleopolyhedrovirus</name>
    <dbReference type="NCBI Taxonomy" id="1242863"/>
    <lineage>
        <taxon>Viruses</taxon>
        <taxon>Viruses incertae sedis</taxon>
        <taxon>Naldaviricetes</taxon>
        <taxon>Lefavirales</taxon>
        <taxon>Baculoviridae</taxon>
        <taxon>Alphabaculovirus</taxon>
        <taxon>Alphabaculovirus spexemptae</taxon>
    </lineage>
</organism>
<dbReference type="EMBL" id="MH717816">
    <property type="protein sequence ID" value="QAT90363.1"/>
    <property type="molecule type" value="Genomic_DNA"/>
</dbReference>
<dbReference type="Pfam" id="PF01607">
    <property type="entry name" value="CBM_14"/>
    <property type="match status" value="1"/>
</dbReference>
<reference evidence="13 14" key="1">
    <citation type="submission" date="2018-08" db="EMBL/GenBank/DDBJ databases">
        <title>Sequence analysis of the African armyworm, Spodoptera exempta nucleopolyhedrovirus.</title>
        <authorList>
            <person name="Escasa S.R."/>
            <person name="Mowery J.D."/>
            <person name="Bauchan G.R."/>
            <person name="Harrison R.L."/>
            <person name="Cory J.S."/>
        </authorList>
    </citation>
    <scope>NUCLEOTIDE SEQUENCE [LARGE SCALE GENOMIC DNA]</scope>
    <source>
        <strain evidence="13 14">244.1</strain>
    </source>
</reference>
<dbReference type="Proteomes" id="UP000503509">
    <property type="component" value="Genome"/>
</dbReference>
<evidence type="ECO:0000259" key="12">
    <source>
        <dbReference type="PROSITE" id="PS51807"/>
    </source>
</evidence>
<dbReference type="Pfam" id="PF08475">
    <property type="entry name" value="Baculo_VP91_N"/>
    <property type="match status" value="1"/>
</dbReference>
<keyword evidence="10" id="KW-0325">Glycoprotein</keyword>
<feature type="domain" description="Chitin-binding type-2" evidence="11">
    <location>
        <begin position="218"/>
        <end position="276"/>
    </location>
</feature>
<dbReference type="PROSITE" id="PS50940">
    <property type="entry name" value="CHIT_BIND_II"/>
    <property type="match status" value="1"/>
</dbReference>
<keyword evidence="8" id="KW-0946">Virion</keyword>
<evidence type="ECO:0000256" key="7">
    <source>
        <dbReference type="ARBA" id="ARBA00022833"/>
    </source>
</evidence>
<dbReference type="SUPFAM" id="SSF57625">
    <property type="entry name" value="Invertebrate chitin-binding proteins"/>
    <property type="match status" value="1"/>
</dbReference>
<dbReference type="GO" id="GO:0008270">
    <property type="term" value="F:zinc ion binding"/>
    <property type="evidence" value="ECO:0007669"/>
    <property type="project" value="UniProtKB-KW"/>
</dbReference>
<dbReference type="InterPro" id="IPR036508">
    <property type="entry name" value="Chitin-bd_dom_sf"/>
</dbReference>
<evidence type="ECO:0000256" key="2">
    <source>
        <dbReference type="ARBA" id="ARBA00022669"/>
    </source>
</evidence>
<evidence type="ECO:0000256" key="6">
    <source>
        <dbReference type="ARBA" id="ARBA00022771"/>
    </source>
</evidence>
<keyword evidence="9" id="KW-1015">Disulfide bond</keyword>
<comment type="subcellular location">
    <subcellularLocation>
        <location evidence="1">Virion</location>
    </subcellularLocation>
</comment>
<proteinExistence type="predicted"/>
<evidence type="ECO:0000256" key="1">
    <source>
        <dbReference type="ARBA" id="ARBA00004328"/>
    </source>
</evidence>
<dbReference type="RefSeq" id="YP_010086495.1">
    <property type="nucleotide sequence ID" value="NC_055455.1"/>
</dbReference>
<feature type="domain" description="Zinc finger C2HC baculovirus (BV)-type profile" evidence="12">
    <location>
        <begin position="144"/>
        <end position="193"/>
    </location>
</feature>
<name>A0A410S7T9_9ABAC</name>
<keyword evidence="2" id="KW-0147">Chitin-binding</keyword>
<dbReference type="SMART" id="SM00494">
    <property type="entry name" value="ChtBD2"/>
    <property type="match status" value="1"/>
</dbReference>
<dbReference type="GO" id="GO:0008061">
    <property type="term" value="F:chitin binding"/>
    <property type="evidence" value="ECO:0007669"/>
    <property type="project" value="UniProtKB-KW"/>
</dbReference>
<evidence type="ECO:0000256" key="4">
    <source>
        <dbReference type="ARBA" id="ARBA00022729"/>
    </source>
</evidence>
<keyword evidence="14" id="KW-1185">Reference proteome</keyword>
<dbReference type="GO" id="GO:0005576">
    <property type="term" value="C:extracellular region"/>
    <property type="evidence" value="ECO:0007669"/>
    <property type="project" value="InterPro"/>
</dbReference>
<evidence type="ECO:0000313" key="14">
    <source>
        <dbReference type="Proteomes" id="UP000503509"/>
    </source>
</evidence>
<dbReference type="GeneID" id="65101681"/>
<sequence length="809" mass="92395">MVPLLLVAIILILLFSIFYLIIYSEYNEQDYENKLLVLTEYAKRTAAEHPMPSYIQYVAEVDAHTYVVRTINTEDLSLIAQTVHDDRVQTFNFLEQQFETTDVADVRVRANENDPNKYDLRGDDGWMTIDCPYGERFDEPTMRCVPISPCYGKSAGMYGLTESMIDSLVLNHRVPRVGVEENTDIHPTMYLRCFEGGSHAIQECPNNYLFTGQQCVLRNDCENRPDGYVLNVFPENLNIDQYLICENQQSKVQSCPFGEIFDRRLMECVKADPCSIHGAGYTYITDDIGPTQFYECTSNTEAELITCINRVFEDGQYKCSGDSRCLQFENGTGSRVFSYTDKVWSYDTSAIVCDNFNVISDIVCDDTNLVEDAIFNDKFRLTARVPKELYDVTTQSCSPFTYSLIRNVHIAYTISNLDNDLHLDFSTAFYGFNMEIERVLSTGRLDGPMVGYARSTNDIGINVAENQVIDCNGDHLYDPFEGTRLNLCKDNKLQERIVFTPDQYFVPSKVKVNSDVDYQQLCAKQLVSNFVEFDHFTTQIVSNILRSDVCGEILTQIHDQYTTILDKYTTIGTKIYYESVNRAKYIERYRANIPNIQKVDVKENVPNDDDIKPLFDPFVRYETLTPLFDPWSSPRDIIDCHPDDPTCNNPPVRPPPPPPPEIESPTLTLTDKLLNYTCFYAVPTFKLSSCNVVDDHIIEAIEKLRQNVIIEDRECESAAGLANIINAYAYLGDGIGCRSVFDGTTIKVIKSDGKTYLNIDTQSNDGVQYNKWIFNNEGTIMACPDHLIKDDFTCDLENDRIYHLLDLQE</sequence>
<evidence type="ECO:0000256" key="9">
    <source>
        <dbReference type="ARBA" id="ARBA00023157"/>
    </source>
</evidence>
<evidence type="ECO:0000256" key="10">
    <source>
        <dbReference type="ARBA" id="ARBA00023180"/>
    </source>
</evidence>
<keyword evidence="7" id="KW-0862">Zinc</keyword>
<evidence type="ECO:0000259" key="11">
    <source>
        <dbReference type="PROSITE" id="PS50940"/>
    </source>
</evidence>
<dbReference type="InterPro" id="IPR002557">
    <property type="entry name" value="Chitin-bd_dom"/>
</dbReference>
<protein>
    <submittedName>
        <fullName evidence="13">VP91</fullName>
    </submittedName>
</protein>
<gene>
    <name evidence="13" type="primary">vp91</name>
</gene>
<dbReference type="KEGG" id="vg:65101681"/>
<evidence type="ECO:0000256" key="8">
    <source>
        <dbReference type="ARBA" id="ARBA00022844"/>
    </source>
</evidence>
<evidence type="ECO:0000313" key="13">
    <source>
        <dbReference type="EMBL" id="QAT90363.1"/>
    </source>
</evidence>
<dbReference type="PROSITE" id="PS51807">
    <property type="entry name" value="ZF_C2HC_BV"/>
    <property type="match status" value="1"/>
</dbReference>